<protein>
    <submittedName>
        <fullName evidence="2">Acetyltransferase</fullName>
    </submittedName>
</protein>
<dbReference type="InterPro" id="IPR016181">
    <property type="entry name" value="Acyl_CoA_acyltransferase"/>
</dbReference>
<evidence type="ECO:0000259" key="1">
    <source>
        <dbReference type="PROSITE" id="PS51186"/>
    </source>
</evidence>
<proteinExistence type="predicted"/>
<dbReference type="EMBL" id="CP007142">
    <property type="protein sequence ID" value="AJQ92744.1"/>
    <property type="molecule type" value="Genomic_DNA"/>
</dbReference>
<evidence type="ECO:0000313" key="2">
    <source>
        <dbReference type="EMBL" id="AJQ92744.1"/>
    </source>
</evidence>
<reference evidence="2 3" key="1">
    <citation type="submission" date="2014-01" db="EMBL/GenBank/DDBJ databases">
        <title>Full genme sequencing of cellulolytic bacterium Gynuella sunshinyii YC6258T gen. nov., sp. nov.</title>
        <authorList>
            <person name="Khan H."/>
            <person name="Chung E.J."/>
            <person name="Chung Y.R."/>
        </authorList>
    </citation>
    <scope>NUCLEOTIDE SEQUENCE [LARGE SCALE GENOMIC DNA]</scope>
    <source>
        <strain evidence="2 3">YC6258</strain>
    </source>
</reference>
<dbReference type="PROSITE" id="PS51186">
    <property type="entry name" value="GNAT"/>
    <property type="match status" value="1"/>
</dbReference>
<sequence length="155" mass="17242">MVIRKATPADLDGLVTLNHQIGEYHHLHAPNVFAPPSPEAAEFIDKALQDTNRIFLVCELDNHIVGFLTAVIEHNRTIPFLVAGPICRVSTLIVDERCRSQGIGKQLMSECEQLAISQGALEIRLEVMEFNQGAQSFYQALGFQTQSRIMSRLLG</sequence>
<organism evidence="2 3">
    <name type="scientific">Gynuella sunshinyii YC6258</name>
    <dbReference type="NCBI Taxonomy" id="1445510"/>
    <lineage>
        <taxon>Bacteria</taxon>
        <taxon>Pseudomonadati</taxon>
        <taxon>Pseudomonadota</taxon>
        <taxon>Gammaproteobacteria</taxon>
        <taxon>Oceanospirillales</taxon>
        <taxon>Saccharospirillaceae</taxon>
        <taxon>Gynuella</taxon>
    </lineage>
</organism>
<dbReference type="PANTHER" id="PTHR43617:SF22">
    <property type="entry name" value="L-AMINO ACID N-ACETYLTRANSFERASE AAAT"/>
    <property type="match status" value="1"/>
</dbReference>
<gene>
    <name evidence="2" type="ORF">YC6258_00694</name>
</gene>
<name>A0A0C5VRA4_9GAMM</name>
<dbReference type="Gene3D" id="3.40.630.30">
    <property type="match status" value="1"/>
</dbReference>
<keyword evidence="3" id="KW-1185">Reference proteome</keyword>
<dbReference type="Proteomes" id="UP000032266">
    <property type="component" value="Chromosome"/>
</dbReference>
<dbReference type="Pfam" id="PF00583">
    <property type="entry name" value="Acetyltransf_1"/>
    <property type="match status" value="1"/>
</dbReference>
<dbReference type="CDD" id="cd04301">
    <property type="entry name" value="NAT_SF"/>
    <property type="match status" value="1"/>
</dbReference>
<dbReference type="HOGENOM" id="CLU_013985_36_1_6"/>
<dbReference type="GO" id="GO:0016747">
    <property type="term" value="F:acyltransferase activity, transferring groups other than amino-acyl groups"/>
    <property type="evidence" value="ECO:0007669"/>
    <property type="project" value="InterPro"/>
</dbReference>
<evidence type="ECO:0000313" key="3">
    <source>
        <dbReference type="Proteomes" id="UP000032266"/>
    </source>
</evidence>
<dbReference type="OrthoDB" id="273614at2"/>
<dbReference type="InterPro" id="IPR000182">
    <property type="entry name" value="GNAT_dom"/>
</dbReference>
<feature type="domain" description="N-acetyltransferase" evidence="1">
    <location>
        <begin position="1"/>
        <end position="155"/>
    </location>
</feature>
<dbReference type="KEGG" id="gsn:YC6258_00694"/>
<dbReference type="InterPro" id="IPR050276">
    <property type="entry name" value="MshD_Acetyltransferase"/>
</dbReference>
<accession>A0A0C5VRA4</accession>
<dbReference type="SUPFAM" id="SSF55729">
    <property type="entry name" value="Acyl-CoA N-acyltransferases (Nat)"/>
    <property type="match status" value="1"/>
</dbReference>
<keyword evidence="2" id="KW-0808">Transferase</keyword>
<dbReference type="AlphaFoldDB" id="A0A0C5VRA4"/>
<dbReference type="RefSeq" id="WP_044615738.1">
    <property type="nucleotide sequence ID" value="NZ_CP007142.1"/>
</dbReference>
<dbReference type="PANTHER" id="PTHR43617">
    <property type="entry name" value="L-AMINO ACID N-ACETYLTRANSFERASE"/>
    <property type="match status" value="1"/>
</dbReference>